<dbReference type="SUPFAM" id="SSF53474">
    <property type="entry name" value="alpha/beta-Hydrolases"/>
    <property type="match status" value="1"/>
</dbReference>
<dbReference type="InterPro" id="IPR029058">
    <property type="entry name" value="AB_hydrolase_fold"/>
</dbReference>
<evidence type="ECO:0008006" key="3">
    <source>
        <dbReference type="Google" id="ProtNLM"/>
    </source>
</evidence>
<accession>A0A1U7JA87</accession>
<comment type="caution">
    <text evidence="1">The sequence shown here is derived from an EMBL/GenBank/DDBJ whole genome shotgun (WGS) entry which is preliminary data.</text>
</comment>
<dbReference type="OrthoDB" id="570706at2"/>
<dbReference type="Proteomes" id="UP000185557">
    <property type="component" value="Unassembled WGS sequence"/>
</dbReference>
<gene>
    <name evidence="1" type="ORF">NIES30_00905</name>
</gene>
<dbReference type="STRING" id="549789.NIES30_00905"/>
<organism evidence="1 2">
    <name type="scientific">Phormidium tenue NIES-30</name>
    <dbReference type="NCBI Taxonomy" id="549789"/>
    <lineage>
        <taxon>Bacteria</taxon>
        <taxon>Bacillati</taxon>
        <taxon>Cyanobacteriota</taxon>
        <taxon>Cyanophyceae</taxon>
        <taxon>Oscillatoriophycideae</taxon>
        <taxon>Oscillatoriales</taxon>
        <taxon>Oscillatoriaceae</taxon>
        <taxon>Phormidium</taxon>
    </lineage>
</organism>
<name>A0A1U7JA87_9CYAN</name>
<keyword evidence="2" id="KW-1185">Reference proteome</keyword>
<dbReference type="AlphaFoldDB" id="A0A1U7JA87"/>
<proteinExistence type="predicted"/>
<sequence length="387" mass="44712">MLVFFIHGVATRDVKYSNSLIEGIKKEFNQIDQKLPYFYTSFWGHVLNDFNKIWNHIDEDLHSLEKRNPGVNAKESFRYRQFREGLISEFAGDMFTYMNEKQGREVRQLIADQLLKFVEKHPDEEEIHIIAHSLGTVILWDILFSDKFEDGDPAHVIRSIISKQGSGENTRRVSLSSITTMGSPILFFNAMLGINAKDIERKIRDYTSRRIKWLNVVHASDIIAYPLSTSLNLSDKSNLVFRDQFICKDANLLETAARKINQQEVALIASTVDAHNSYWTLHEVSQSISNQVTSQVKFSERIVLLLKKVPGMSQVGIKLHSNKDVVDTIRFKDRSGRLKYFKNFAGVYHIYVYNASSECVFSGFVNWSSTDLLLEEIEYIRWEFGES</sequence>
<evidence type="ECO:0000313" key="1">
    <source>
        <dbReference type="EMBL" id="OKH50687.1"/>
    </source>
</evidence>
<dbReference type="EMBL" id="MRCG01000001">
    <property type="protein sequence ID" value="OKH50687.1"/>
    <property type="molecule type" value="Genomic_DNA"/>
</dbReference>
<reference evidence="1 2" key="1">
    <citation type="submission" date="2016-11" db="EMBL/GenBank/DDBJ databases">
        <title>Draft Genome Sequences of Nine Cyanobacterial Strains from Diverse Habitats.</title>
        <authorList>
            <person name="Zhu T."/>
            <person name="Hou S."/>
            <person name="Lu X."/>
            <person name="Hess W.R."/>
        </authorList>
    </citation>
    <scope>NUCLEOTIDE SEQUENCE [LARGE SCALE GENOMIC DNA]</scope>
    <source>
        <strain evidence="1 2">NIES-30</strain>
    </source>
</reference>
<protein>
    <recommendedName>
        <fullName evidence="3">DUF676 domain-containing protein</fullName>
    </recommendedName>
</protein>
<dbReference type="RefSeq" id="WP_073606503.1">
    <property type="nucleotide sequence ID" value="NZ_MRCG01000001.1"/>
</dbReference>
<evidence type="ECO:0000313" key="2">
    <source>
        <dbReference type="Proteomes" id="UP000185557"/>
    </source>
</evidence>